<sequence length="127" mass="14353">MADFEDGSVLVEAVSGKWYRFPENHGKIGTYIIDLPNGFLLAVNVSNKMVEMLIPDENGVYKRAGDLSFRLIDGQASVDLFSESLKEINLDNTNGKIDNSLTDITRIQNVLDLSQSQKWWDKRSQGW</sequence>
<name>A0A1I4QWR5_9BACI</name>
<keyword evidence="2" id="KW-1185">Reference proteome</keyword>
<dbReference type="STRING" id="266892.SAMN04488054_1519"/>
<proteinExistence type="predicted"/>
<evidence type="ECO:0000313" key="1">
    <source>
        <dbReference type="EMBL" id="SFM44136.1"/>
    </source>
</evidence>
<protein>
    <submittedName>
        <fullName evidence="1">Uncharacterized protein</fullName>
    </submittedName>
</protein>
<reference evidence="1 2" key="1">
    <citation type="submission" date="2016-10" db="EMBL/GenBank/DDBJ databases">
        <authorList>
            <person name="de Groot N.N."/>
        </authorList>
    </citation>
    <scope>NUCLEOTIDE SEQUENCE [LARGE SCALE GENOMIC DNA]</scope>
    <source>
        <strain evidence="1 2">CGMCC 1.6134</strain>
    </source>
</reference>
<dbReference type="RefSeq" id="WP_090928978.1">
    <property type="nucleotide sequence ID" value="NZ_FOTY01000051.1"/>
</dbReference>
<dbReference type="Proteomes" id="UP000199668">
    <property type="component" value="Unassembled WGS sequence"/>
</dbReference>
<gene>
    <name evidence="1" type="ORF">SAMN04488054_1519</name>
</gene>
<dbReference type="EMBL" id="FOTY01000051">
    <property type="protein sequence ID" value="SFM44136.1"/>
    <property type="molecule type" value="Genomic_DNA"/>
</dbReference>
<dbReference type="AlphaFoldDB" id="A0A1I4QWR5"/>
<accession>A0A1I4QWR5</accession>
<organism evidence="1 2">
    <name type="scientific">Salibacterium qingdaonense</name>
    <dbReference type="NCBI Taxonomy" id="266892"/>
    <lineage>
        <taxon>Bacteria</taxon>
        <taxon>Bacillati</taxon>
        <taxon>Bacillota</taxon>
        <taxon>Bacilli</taxon>
        <taxon>Bacillales</taxon>
        <taxon>Bacillaceae</taxon>
    </lineage>
</organism>
<evidence type="ECO:0000313" key="2">
    <source>
        <dbReference type="Proteomes" id="UP000199668"/>
    </source>
</evidence>
<dbReference type="OrthoDB" id="2607221at2"/>